<feature type="domain" description="Laminin EGF-like" evidence="15">
    <location>
        <begin position="1343"/>
        <end position="1395"/>
    </location>
</feature>
<reference evidence="18 19" key="1">
    <citation type="submission" date="2023-08" db="EMBL/GenBank/DDBJ databases">
        <title>A Necator americanus chromosomal reference genome.</title>
        <authorList>
            <person name="Ilik V."/>
            <person name="Petrzelkova K.J."/>
            <person name="Pardy F."/>
            <person name="Fuh T."/>
            <person name="Niatou-Singa F.S."/>
            <person name="Gouil Q."/>
            <person name="Baker L."/>
            <person name="Ritchie M.E."/>
            <person name="Jex A.R."/>
            <person name="Gazzola D."/>
            <person name="Li H."/>
            <person name="Toshio Fujiwara R."/>
            <person name="Zhan B."/>
            <person name="Aroian R.V."/>
            <person name="Pafco B."/>
            <person name="Schwarz E.M."/>
        </authorList>
    </citation>
    <scope>NUCLEOTIDE SEQUENCE [LARGE SCALE GENOMIC DNA]</scope>
    <source>
        <strain evidence="18 19">Aroian</strain>
        <tissue evidence="18">Whole animal</tissue>
    </source>
</reference>
<dbReference type="PRINTS" id="PR00011">
    <property type="entry name" value="EGFLAMININ"/>
</dbReference>
<feature type="disulfide bond" evidence="10">
    <location>
        <begin position="2683"/>
        <end position="2692"/>
    </location>
</feature>
<dbReference type="Pfam" id="PF24973">
    <property type="entry name" value="EGF_LMN_ATRN"/>
    <property type="match status" value="1"/>
</dbReference>
<dbReference type="Pfam" id="PF00053">
    <property type="entry name" value="EGF_laminin"/>
    <property type="match status" value="19"/>
</dbReference>
<evidence type="ECO:0000256" key="9">
    <source>
        <dbReference type="ARBA" id="ARBA00023292"/>
    </source>
</evidence>
<feature type="disulfide bond" evidence="10">
    <location>
        <begin position="1058"/>
        <end position="1070"/>
    </location>
</feature>
<comment type="caution">
    <text evidence="18">The sequence shown here is derived from an EMBL/GenBank/DDBJ whole genome shotgun (WGS) entry which is preliminary data.</text>
</comment>
<dbReference type="PANTHER" id="PTHR10574:SF406">
    <property type="entry name" value="LAMININ SUBUNIT ALPHA 5"/>
    <property type="match status" value="1"/>
</dbReference>
<feature type="disulfide bond" evidence="10">
    <location>
        <begin position="2427"/>
        <end position="2436"/>
    </location>
</feature>
<comment type="subcellular location">
    <subcellularLocation>
        <location evidence="1">Secreted</location>
        <location evidence="1">Extracellular space</location>
        <location evidence="1">Extracellular matrix</location>
        <location evidence="1">Basement membrane</location>
    </subcellularLocation>
</comment>
<keyword evidence="8" id="KW-0325">Glycoprotein</keyword>
<dbReference type="Gene3D" id="2.60.120.260">
    <property type="entry name" value="Galactose-binding domain-like"/>
    <property type="match status" value="1"/>
</dbReference>
<feature type="transmembrane region" description="Helical" evidence="13">
    <location>
        <begin position="312"/>
        <end position="332"/>
    </location>
</feature>
<dbReference type="InterPro" id="IPR000742">
    <property type="entry name" value="EGF"/>
</dbReference>
<gene>
    <name evidence="18" type="primary">Necator_chrII.g8710</name>
    <name evidence="18" type="ORF">RB195_020915</name>
</gene>
<feature type="disulfide bond" evidence="10">
    <location>
        <begin position="2133"/>
        <end position="2150"/>
    </location>
</feature>
<evidence type="ECO:0000256" key="1">
    <source>
        <dbReference type="ARBA" id="ARBA00004302"/>
    </source>
</evidence>
<evidence type="ECO:0000256" key="6">
    <source>
        <dbReference type="ARBA" id="ARBA00022869"/>
    </source>
</evidence>
<dbReference type="EMBL" id="JAVFWL010000002">
    <property type="protein sequence ID" value="KAK6739131.1"/>
    <property type="molecule type" value="Genomic_DNA"/>
</dbReference>
<feature type="transmembrane region" description="Helical" evidence="13">
    <location>
        <begin position="282"/>
        <end position="300"/>
    </location>
</feature>
<dbReference type="SMART" id="SM00282">
    <property type="entry name" value="LamG"/>
    <property type="match status" value="5"/>
</dbReference>
<evidence type="ECO:0000259" key="15">
    <source>
        <dbReference type="PROSITE" id="PS50027"/>
    </source>
</evidence>
<keyword evidence="13" id="KW-0812">Transmembrane</keyword>
<feature type="domain" description="Laminin G" evidence="14">
    <location>
        <begin position="3870"/>
        <end position="4042"/>
    </location>
</feature>
<feature type="domain" description="Laminin EGF-like" evidence="15">
    <location>
        <begin position="2083"/>
        <end position="2130"/>
    </location>
</feature>
<keyword evidence="13" id="KW-0472">Membrane</keyword>
<feature type="region of interest" description="Disordered" evidence="12">
    <location>
        <begin position="402"/>
        <end position="422"/>
    </location>
</feature>
<feature type="domain" description="Laminin G" evidence="14">
    <location>
        <begin position="3475"/>
        <end position="3644"/>
    </location>
</feature>
<feature type="disulfide bond" evidence="10">
    <location>
        <begin position="1199"/>
        <end position="1216"/>
    </location>
</feature>
<dbReference type="InterPro" id="IPR002049">
    <property type="entry name" value="LE_dom"/>
</dbReference>
<sequence>MEVVAAVVVCTVAPFIYTSLRSYLPTRVNCWFCQHDQRVPYEQRNSFICSNCEQYNGFDASGGYNKKIPGQHCVIAAKPANRFCTPSRSAFTRPDVVPQEGFGSNGLCDQCNRQQEIIMRKIAAFEPLNEDRWNEELDDYRYKLNKIYPLCAKCTFFAQNKMQEEKKKHADLIALKNRVANSIVSGFTSVTKVAVKAAARRRRQFFAGGRVTETLHALSFVLTVLLFFPQLNQLQEDADLDLFRLPPLIRLAMPSILVSAYHMVGGLLCAHTVSIWTNKCRATLPDLLLPFFAGLHLASFSVPETAYHEDLALFRCAFASFEMLLATAVTFVPRKKMHTKRPNRILSSAFSLASTPMSQCSSQNNSCNNSMISPNMGNTAGVEALSTPPSELSIRHRMKWRERQGTPEPMTSPKHTKTGEDFEDMDWEPVSDRMNSVASSSHSMRPSEVMARMIRESTPSRELAPSMSSLSLLCGKKSSARSDLGLSTRKGVLCSSSGFGPTRSYAPSLARSKFSLAKSNVSGLPSIRSMRREDSPARSTFTSISQREEQTRSPWITLLLVTIAVISFMVNIGLFYMKSITNRDTSSMAFDPLLIGCVRRIAQVYHAATGAAISSTSGLCGHTCVNTNSTCGEHNGQPINEVYCSLTGSTQYSPLNYYSYQEDTTNSLPLAELRQEREAFIQGGHGCGHCMAGTVNAHPAENMVDGNTSWWQSPPLSRGMEFNHVNITIDLEQEFHVAYVWIQMANSPKPGTWILERSTDYGKTFQPWYFFAETPAECMRQFGMESLSPISEDDRVICRSDLAGIHPLENAEMVIKILEHRPSRNKFSSSEALQNFTRATNVRIRLLGTRTLQGHLMDLNDRTDPTVTRRYFYSIKEILMGGRCVCNGHAGTCDILDPRRPRALLCRCEHNTCGDMCERCCPGFEQKKWQPTTAHNNFTCEPCNCFGRSDECVYDEDVFVNRLSLDIHGNYEGGGRCLNCRDHTEGVNCNKCVFGYYRPKGVRWNDTMPCKPCACDPNKHTEDCEEETGKCYCQPRFEGENCDKCAKGYYDPPECKKCECAVEGTVGDVCLPENGQCPCKPGFGGTFCETCEPGFTNVTAGCKECQCDETGAAHSNCSAETGQCVCKPSFSGLMCDRCQSGFFGFPNCTFCNCDPLGTEGGVCDPHSGQCMCKDGFYGEKCDQCDIGYYGYPNCKECNCMGAGAKALECDAATGQCPCYANFTARTCDKCAVGFYDYPNCKACSCLIEGAKGQACDNKGNCYCKGNFEGERCDRCKPNFYNFPACEECNCHPAGVTLDFAGCDKVQPGELCSCRKNVDGRICDQCKPTFWDLQYHHPDGCIECDCHLNGTLSMSNTCDMRSGQCVCKRNAGGRRCDKCADGFYNLQGFNQLGCEPCNCDIGGALRADCDGVSGQCRCRPRVTGLRCDKPIENHYFPTLWHHQYEAEDGHTDDNRPVRFAVDEDQFPNYSWRGYAVFSPIQEKIILDIDVAKSSVYRLLFKYHNPTTVPINAIVSVAPRMTHTQDIEQSEKVVFPPTNAPAVKEVTVAGKPFILNPGKWSISIATKQRLFLDFVVVLPAEYYLGTVLKERAAEPCEAHTAHNTTCVDLLYPPMAVAARADVNEQKDTFKEVKIDGTTSDLNTVPVEILPEIIGTAAHVQAGEDEEVIETNIEVPEDYDYTVVVEYHNPDKYQVPLTLDITQDGEEKLNGSITIHHCPFATFCREVVTEDGKVASVLLTKGTATVQLHIPPMTQFGIAAVNLIAKNRWTNEYLQQVPVCVRKDGKCVPQQHPPAGNSIATEAEAGANQENAISGDKLPFPIAHPKEVTVVPLDDSQGTLEMSGVVPGRGHYMFLVQYFNPDNTPLDIGVLLQNDHYYEAVVPLAYCPSVSGCRALIRDKEKPEVIQFWMEDKYIATLYHNTSQKGPVFIDSITAVPFHSFHENLMTPLPIDLSSEFIQQCSSDFYQNDPENVTDFCREKIFSLTTEFNAAAFSCDCNARGSESFCCDEYGGQCKCKANIIGRRCERCAPGYFNYPECIKCKCSIGQQCDEQTGQCFCPPHVEGTSCDKCVSYAFGYDPLIGCQKCGCHPQGSEGASLQCDPNSGQCLCRESVGGRQCDRCLPGFYGFPHCYACRCNTAGTTEEICDPSNARCTCKENVAGRECDTCKPGTFDLSAGNPKGCINCFCFGTTDQCRSSMFPVSITSFDMSGFTVDDPVGNLTVEEDIVTYTADEGSPASVYFNAPITHGSDYTSSYGLTLYFQMSSHPQEGKHVMSSDADVRLYGNNMTAEFWAPEQPAHPEEAFSVRVKLLPENFLLSTGQPITRSELMMILHSLENITIKASYYNNPKSAQLVEFGLEVSGENFPPSVISASSVEQCACPAPYTGASCQHCAPGYYRVETGSYLGACVPCECNGHSGSCDPDTGVCFDCQHSTHGDHCELCEEGHYGDATDGSPYSCMPCQCPFSPTNNFATGCQVSEYGQLLSCNCKPGYTGDRCDRCDAGYFGEPQRPGGSCQPCDCNNNNNLTDSRACHPITGDCYLCENNTDGRRCEWCAPWFHGDAITAKNCTACACDQCGSTVCDNKAGTCECKPNVEGTNCDRCLPDYWGFSRCSGCHPCHCGIASSSTQCDGETGQCSCRPGAAGLRCEHCEHGFWNYGEYGCQKCDCEADLSLGTVCDVRTGQCHCQEGATGARCDQCLQSYLRIPKFGCRRCDECVHHLVADVDNFGLQVDRLNMSISNISSATVVGARLSRNSKNVAKYTEMADLLSGDEYNNFVGDARATLSNMSLLFNSADRTFAVTGDDVERTMNLTDEAGEVLQDIRRRAADASGAVDLAKNLVASLGSHSSALLIDPKWIEDAEETLHNLEVVTTDGAPKQASEATAAVQSAQEKLRERSERIENMNKRVEDAKKKNEKIADYLSDAQHLLKDSRKNSDESRKSATGVSTVRLEGLIKALADGREKAVDEHRIVSETLLEVKNLTEQAKDSREAIGNSVANIAEIRAELAEATETKRDKRAAPAPIDKTTLNKKVEELETEANRLNETFGSTRLESQNAVEAATAYSNLTESLKTAHEKAQWTVDEIAKLGEGLKEEKDNVKKALNESAVLLRQTSNLHQSTLNGLKKEAIDTEKRTEKLLTTVDGMRRALEGMRTSIKSPLNDSTFADVEKSADHVNSLLIDSDKMLNTSRNRIGELKTATDAAVSEATEALQGIKTTRSNVKELSTLVPNLVSSYDKMRQMAGNRTMKVEACTDKIASIKELIAVARDAANRIKLGAHFERGSSLDLAMPHKVARSAAHTDIAFHFRTTKDHGIPLFFGNEEGSAGTRAVPTDDYIAVEIEYGKPKITINLGDKPLLIQLDTHVSDNQWRQLSVERIGKSATVKLYAPNSDQVEEEKKATAEGNKSILNLHQTMSRLFVGGIPPGSKIANEVRNRDYEGDIEDLTLHGEPVGLWNAKSAGVRAVKGATPRPRTKELMALPGVSLDGEGYLVYQMGYWNPRKRAVISLQFLTFSPDGLLFFIGKDRDFFAIELSAGSVKLSLDFGSGVGQWLADAVPYNDGKWHTVSVIRDGRHVKMDVDGATVAEGDAPGEMSDLGVTDYFYIGGTPSGVNTRSPIEPFRGCIKSVRLGSDEMNLYASHASKGVRNACPLGTVSTVSILSDRSSAVFENITAADEMDVSLRFKTRRPTGTLLTIQSEEDDLLALKIEDGVLVAFAGDDKASLELASAADEQWHYVSVRKTKEILRVDVDDLHSKEEKRRNGDEVTPGEMAKILFGRHDGSSFVGCVGDVSYNGQLLDFAKAKINEISLTGCSLAADVIKTTLMPAETTPITSEEPAKLVTETTSTVAPTEAEAIPDGACALRLDPIQYKDEVDGNRFGLQPNSRLEYEIVPDSFDKSGTFSLQLRPTASNGVIFFATNDKHTDHIGLFLLNGRVVLSFDTGAGQTVIRSNRSILTGEWHSVKASRRGNEGSLVVDNESAEAIVSAGTDAIDTQPPLYLGGIPTELASYARTILPGVRSEFGGCIKEFKLNDKKFETVSREHGVGECNTRTESGLYFGKEGGYAVLKKEFQVGQSFSAEMEVRPRTKNGVLFSVGVVEYLTVQFLDGTVKFTVDSGSGPESLVYTPPADNVLCDGHWHSIKIMKKKNLMTLTVDGKSNLNIMKKSKKPETMTKDPIYLGGVPESVVNKGLETREPYVGCVRIMNLGGGKKDKNRMKKQLDVSKLEVFGDVNKQECPLD</sequence>
<keyword evidence="6" id="KW-0084">Basement membrane</keyword>
<dbReference type="Gene3D" id="2.60.120.200">
    <property type="match status" value="5"/>
</dbReference>
<feature type="transmembrane region" description="Helical" evidence="13">
    <location>
        <begin position="248"/>
        <end position="270"/>
    </location>
</feature>
<dbReference type="SMART" id="SM00136">
    <property type="entry name" value="LamNT"/>
    <property type="match status" value="1"/>
</dbReference>
<feature type="disulfide bond" evidence="10">
    <location>
        <begin position="2662"/>
        <end position="2674"/>
    </location>
</feature>
<feature type="disulfide bond" evidence="10">
    <location>
        <begin position="1197"/>
        <end position="1209"/>
    </location>
</feature>
<accession>A0ABR1CL74</accession>
<proteinExistence type="predicted"/>
<evidence type="ECO:0000256" key="3">
    <source>
        <dbReference type="ARBA" id="ARBA00022530"/>
    </source>
</evidence>
<feature type="domain" description="Laminin EGF-like" evidence="15">
    <location>
        <begin position="2458"/>
        <end position="2514"/>
    </location>
</feature>
<feature type="disulfide bond" evidence="10">
    <location>
        <begin position="2152"/>
        <end position="2161"/>
    </location>
</feature>
<feature type="disulfide bond" evidence="10">
    <location>
        <begin position="2587"/>
        <end position="2596"/>
    </location>
</feature>
<feature type="domain" description="Laminin EGF-like" evidence="15">
    <location>
        <begin position="2131"/>
        <end position="2181"/>
    </location>
</feature>
<feature type="disulfide bond" evidence="10">
    <location>
        <begin position="1992"/>
        <end position="2004"/>
    </location>
</feature>
<dbReference type="InterPro" id="IPR010307">
    <property type="entry name" value="Laminin_dom_II"/>
</dbReference>
<feature type="coiled-coil region" evidence="11">
    <location>
        <begin position="2876"/>
        <end position="2917"/>
    </location>
</feature>
<feature type="disulfide bond" evidence="10">
    <location>
        <begin position="2131"/>
        <end position="2143"/>
    </location>
</feature>
<feature type="domain" description="Laminin EGF-like" evidence="15">
    <location>
        <begin position="2568"/>
        <end position="2614"/>
    </location>
</feature>
<keyword evidence="9 10" id="KW-0424">Laminin EGF-like domain</keyword>
<dbReference type="PANTHER" id="PTHR10574">
    <property type="entry name" value="NETRIN/LAMININ-RELATED"/>
    <property type="match status" value="1"/>
</dbReference>
<name>A0ABR1CL74_NECAM</name>
<dbReference type="CDD" id="cd00110">
    <property type="entry name" value="LamG"/>
    <property type="match status" value="5"/>
</dbReference>
<feature type="disulfide bond" evidence="10">
    <location>
        <begin position="2055"/>
        <end position="2064"/>
    </location>
</feature>
<feature type="domain" description="Laminin EGF-like" evidence="15">
    <location>
        <begin position="2038"/>
        <end position="2082"/>
    </location>
</feature>
<feature type="domain" description="Laminin G" evidence="14">
    <location>
        <begin position="4048"/>
        <end position="4230"/>
    </location>
</feature>
<feature type="domain" description="Laminin EGF-like" evidence="15">
    <location>
        <begin position="2615"/>
        <end position="2661"/>
    </location>
</feature>
<protein>
    <recommendedName>
        <fullName evidence="20">Laminin EGF-like protein</fullName>
    </recommendedName>
</protein>
<dbReference type="Gene3D" id="2.10.25.10">
    <property type="entry name" value="Laminin"/>
    <property type="match status" value="20"/>
</dbReference>
<dbReference type="Pfam" id="PF00055">
    <property type="entry name" value="Laminin_N"/>
    <property type="match status" value="1"/>
</dbReference>
<feature type="disulfide bond" evidence="10">
    <location>
        <begin position="1172"/>
        <end position="1181"/>
    </location>
</feature>
<feature type="domain" description="Laminin EGF-like" evidence="15">
    <location>
        <begin position="2408"/>
        <end position="2457"/>
    </location>
</feature>
<feature type="domain" description="Laminin EGF-like" evidence="15">
    <location>
        <begin position="1151"/>
        <end position="1196"/>
    </location>
</feature>
<keyword evidence="13" id="KW-1133">Transmembrane helix</keyword>
<feature type="disulfide bond" evidence="10">
    <location>
        <begin position="1994"/>
        <end position="2011"/>
    </location>
</feature>
<feature type="disulfide bond" evidence="10">
    <location>
        <begin position="1263"/>
        <end position="1272"/>
    </location>
</feature>
<feature type="disulfide bond" evidence="10">
    <location>
        <begin position="1366"/>
        <end position="1375"/>
    </location>
</feature>
<feature type="disulfide bond" evidence="10">
    <location>
        <begin position="2539"/>
        <end position="2548"/>
    </location>
</feature>
<keyword evidence="7 10" id="KW-1015">Disulfide bond</keyword>
<feature type="domain" description="Laminin EGF-like" evidence="15">
    <location>
        <begin position="1243"/>
        <end position="1292"/>
    </location>
</feature>
<dbReference type="InterPro" id="IPR000034">
    <property type="entry name" value="Laminin_IV"/>
</dbReference>
<feature type="disulfide bond" evidence="10">
    <location>
        <begin position="1153"/>
        <end position="1170"/>
    </location>
</feature>
<evidence type="ECO:0000256" key="8">
    <source>
        <dbReference type="ARBA" id="ARBA00023180"/>
    </source>
</evidence>
<dbReference type="InterPro" id="IPR050440">
    <property type="entry name" value="Laminin/Netrin_ECM"/>
</dbReference>
<dbReference type="CDD" id="cd00055">
    <property type="entry name" value="EGF_Lam"/>
    <property type="match status" value="20"/>
</dbReference>
<evidence type="ECO:0000256" key="2">
    <source>
        <dbReference type="ARBA" id="ARBA00022525"/>
    </source>
</evidence>
<evidence type="ECO:0000256" key="5">
    <source>
        <dbReference type="ARBA" id="ARBA00022737"/>
    </source>
</evidence>
<comment type="caution">
    <text evidence="10">Lacks conserved residue(s) required for the propagation of feature annotation.</text>
</comment>
<evidence type="ECO:0000259" key="16">
    <source>
        <dbReference type="PROSITE" id="PS51115"/>
    </source>
</evidence>
<dbReference type="CDD" id="cd02795">
    <property type="entry name" value="CBM6-CBM35-CBM36_like"/>
    <property type="match status" value="1"/>
</dbReference>
<dbReference type="PROSITE" id="PS51115">
    <property type="entry name" value="LAMININ_IVA"/>
    <property type="match status" value="1"/>
</dbReference>
<dbReference type="Pfam" id="PF02210">
    <property type="entry name" value="Laminin_G_2"/>
    <property type="match status" value="5"/>
</dbReference>
<dbReference type="Pfam" id="PF00052">
    <property type="entry name" value="Laminin_B"/>
    <property type="match status" value="1"/>
</dbReference>
<feature type="disulfide bond" evidence="10">
    <location>
        <begin position="1126"/>
        <end position="1135"/>
    </location>
</feature>
<dbReference type="SUPFAM" id="SSF49899">
    <property type="entry name" value="Concanavalin A-like lectins/glucanases"/>
    <property type="match status" value="5"/>
</dbReference>
<feature type="disulfide bond" evidence="10">
    <location>
        <begin position="1060"/>
        <end position="1077"/>
    </location>
</feature>
<dbReference type="SMART" id="SM00181">
    <property type="entry name" value="EGF"/>
    <property type="match status" value="14"/>
</dbReference>
<feature type="domain" description="Laminin EGF-like" evidence="15">
    <location>
        <begin position="1105"/>
        <end position="1150"/>
    </location>
</feature>
<feature type="disulfide bond" evidence="10">
    <location>
        <begin position="2664"/>
        <end position="2681"/>
    </location>
</feature>
<evidence type="ECO:0000256" key="4">
    <source>
        <dbReference type="ARBA" id="ARBA00022729"/>
    </source>
</evidence>
<feature type="domain" description="Laminin N-terminal" evidence="17">
    <location>
        <begin position="608"/>
        <end position="883"/>
    </location>
</feature>
<keyword evidence="3" id="KW-0272">Extracellular matrix</keyword>
<feature type="disulfide bond" evidence="10">
    <location>
        <begin position="2485"/>
        <end position="2494"/>
    </location>
</feature>
<dbReference type="InterPro" id="IPR013320">
    <property type="entry name" value="ConA-like_dom_sf"/>
</dbReference>
<evidence type="ECO:0000259" key="17">
    <source>
        <dbReference type="PROSITE" id="PS51117"/>
    </source>
</evidence>
<evidence type="ECO:0000256" key="12">
    <source>
        <dbReference type="SAM" id="MobiDB-lite"/>
    </source>
</evidence>
<dbReference type="PROSITE" id="PS01248">
    <property type="entry name" value="EGF_LAM_1"/>
    <property type="match status" value="6"/>
</dbReference>
<feature type="coiled-coil region" evidence="11">
    <location>
        <begin position="2968"/>
        <end position="3049"/>
    </location>
</feature>
<feature type="disulfide bond" evidence="10">
    <location>
        <begin position="2013"/>
        <end position="2022"/>
    </location>
</feature>
<feature type="domain" description="Laminin G" evidence="14">
    <location>
        <begin position="3650"/>
        <end position="3807"/>
    </location>
</feature>
<organism evidence="18 19">
    <name type="scientific">Necator americanus</name>
    <name type="common">Human hookworm</name>
    <dbReference type="NCBI Taxonomy" id="51031"/>
    <lineage>
        <taxon>Eukaryota</taxon>
        <taxon>Metazoa</taxon>
        <taxon>Ecdysozoa</taxon>
        <taxon>Nematoda</taxon>
        <taxon>Chromadorea</taxon>
        <taxon>Rhabditida</taxon>
        <taxon>Rhabditina</taxon>
        <taxon>Rhabditomorpha</taxon>
        <taxon>Strongyloidea</taxon>
        <taxon>Ancylostomatidae</taxon>
        <taxon>Bunostominae</taxon>
        <taxon>Necator</taxon>
    </lineage>
</organism>
<feature type="disulfide bond" evidence="10">
    <location>
        <begin position="1151"/>
        <end position="1163"/>
    </location>
</feature>
<feature type="disulfide bond" evidence="10">
    <location>
        <begin position="1105"/>
        <end position="1117"/>
    </location>
</feature>
<feature type="transmembrane region" description="Helical" evidence="13">
    <location>
        <begin position="205"/>
        <end position="228"/>
    </location>
</feature>
<dbReference type="PROSITE" id="PS50027">
    <property type="entry name" value="EGF_LAM_2"/>
    <property type="match status" value="17"/>
</dbReference>
<feature type="disulfide bond" evidence="10">
    <location>
        <begin position="2551"/>
        <end position="2565"/>
    </location>
</feature>
<feature type="domain" description="Laminin EGF-like" evidence="15">
    <location>
        <begin position="1992"/>
        <end position="2037"/>
    </location>
</feature>
<evidence type="ECO:0008006" key="20">
    <source>
        <dbReference type="Google" id="ProtNLM"/>
    </source>
</evidence>
<dbReference type="PROSITE" id="PS51117">
    <property type="entry name" value="LAMININ_NTER"/>
    <property type="match status" value="1"/>
</dbReference>
<evidence type="ECO:0000256" key="7">
    <source>
        <dbReference type="ARBA" id="ARBA00023157"/>
    </source>
</evidence>
<feature type="disulfide bond" evidence="10">
    <location>
        <begin position="1243"/>
        <end position="1255"/>
    </location>
</feature>
<feature type="disulfide bond" evidence="10">
    <location>
        <begin position="1107"/>
        <end position="1124"/>
    </location>
</feature>
<evidence type="ECO:0000256" key="10">
    <source>
        <dbReference type="PROSITE-ProRule" id="PRU00460"/>
    </source>
</evidence>
<keyword evidence="5" id="KW-0677">Repeat</keyword>
<keyword evidence="19" id="KW-1185">Reference proteome</keyword>
<feature type="domain" description="Laminin IV type A" evidence="16">
    <location>
        <begin position="2193"/>
        <end position="2374"/>
    </location>
</feature>
<keyword evidence="2" id="KW-0964">Secreted</keyword>
<feature type="domain" description="Laminin EGF-like" evidence="15">
    <location>
        <begin position="2515"/>
        <end position="2567"/>
    </location>
</feature>
<dbReference type="SMART" id="SM00281">
    <property type="entry name" value="LamB"/>
    <property type="match status" value="1"/>
</dbReference>
<feature type="domain" description="Laminin EGF-like" evidence="15">
    <location>
        <begin position="2662"/>
        <end position="2709"/>
    </location>
</feature>
<evidence type="ECO:0000256" key="13">
    <source>
        <dbReference type="SAM" id="Phobius"/>
    </source>
</evidence>
<feature type="disulfide bond" evidence="10">
    <location>
        <begin position="2106"/>
        <end position="2115"/>
    </location>
</feature>
<feature type="transmembrane region" description="Helical" evidence="13">
    <location>
        <begin position="555"/>
        <end position="577"/>
    </location>
</feature>
<keyword evidence="4" id="KW-0732">Signal</keyword>
<feature type="disulfide bond" evidence="10">
    <location>
        <begin position="1079"/>
        <end position="1088"/>
    </location>
</feature>
<evidence type="ECO:0000259" key="14">
    <source>
        <dbReference type="PROSITE" id="PS50025"/>
    </source>
</evidence>
<dbReference type="Proteomes" id="UP001303046">
    <property type="component" value="Unassembled WGS sequence"/>
</dbReference>
<feature type="disulfide bond" evidence="10">
    <location>
        <begin position="1218"/>
        <end position="1227"/>
    </location>
</feature>
<feature type="domain" description="Laminin EGF-like" evidence="15">
    <location>
        <begin position="1058"/>
        <end position="1104"/>
    </location>
</feature>
<feature type="disulfide bond" evidence="10">
    <location>
        <begin position="1033"/>
        <end position="1042"/>
    </location>
</feature>
<dbReference type="InterPro" id="IPR008211">
    <property type="entry name" value="Laminin_N"/>
</dbReference>
<feature type="domain" description="Laminin EGF-like" evidence="15">
    <location>
        <begin position="1013"/>
        <end position="1057"/>
    </location>
</feature>
<feature type="disulfide bond" evidence="10">
    <location>
        <begin position="2635"/>
        <end position="2644"/>
    </location>
</feature>
<dbReference type="SMART" id="SM00180">
    <property type="entry name" value="EGF_Lam"/>
    <property type="match status" value="22"/>
</dbReference>
<evidence type="ECO:0000313" key="18">
    <source>
        <dbReference type="EMBL" id="KAK6739131.1"/>
    </source>
</evidence>
<dbReference type="PROSITE" id="PS50025">
    <property type="entry name" value="LAM_G_DOMAIN"/>
    <property type="match status" value="5"/>
</dbReference>
<evidence type="ECO:0000256" key="11">
    <source>
        <dbReference type="SAM" id="Coils"/>
    </source>
</evidence>
<feature type="domain" description="Laminin EGF-like" evidence="15">
    <location>
        <begin position="1197"/>
        <end position="1242"/>
    </location>
</feature>
<feature type="domain" description="Laminin G" evidence="14">
    <location>
        <begin position="3272"/>
        <end position="3463"/>
    </location>
</feature>
<dbReference type="Pfam" id="PF06009">
    <property type="entry name" value="Laminin_II"/>
    <property type="match status" value="1"/>
</dbReference>
<keyword evidence="11" id="KW-0175">Coiled coil</keyword>
<dbReference type="InterPro" id="IPR056863">
    <property type="entry name" value="LMN_ATRN_NET-like_EGF"/>
</dbReference>
<dbReference type="InterPro" id="IPR001791">
    <property type="entry name" value="Laminin_G"/>
</dbReference>
<dbReference type="SUPFAM" id="SSF57196">
    <property type="entry name" value="EGF/Laminin"/>
    <property type="match status" value="18"/>
</dbReference>
<feature type="coiled-coil region" evidence="11">
    <location>
        <begin position="3081"/>
        <end position="3108"/>
    </location>
</feature>
<evidence type="ECO:0000313" key="19">
    <source>
        <dbReference type="Proteomes" id="UP001303046"/>
    </source>
</evidence>